<keyword evidence="6" id="KW-0998">Cell outer membrane</keyword>
<feature type="chain" id="PRO_5030602125" description="TonB-dependent transporter Oar-like beta-barrel domain-containing protein" evidence="7">
    <location>
        <begin position="26"/>
        <end position="1133"/>
    </location>
</feature>
<feature type="domain" description="TonB-dependent transporter Oar-like beta-barrel" evidence="8">
    <location>
        <begin position="250"/>
        <end position="1126"/>
    </location>
</feature>
<dbReference type="AlphaFoldDB" id="A0A7W7ZNJ4"/>
<evidence type="ECO:0000256" key="5">
    <source>
        <dbReference type="ARBA" id="ARBA00023136"/>
    </source>
</evidence>
<proteinExistence type="predicted"/>
<reference evidence="9 10" key="1">
    <citation type="submission" date="2020-08" db="EMBL/GenBank/DDBJ databases">
        <title>Genomic Encyclopedia of Type Strains, Phase IV (KMG-V): Genome sequencing to study the core and pangenomes of soil and plant-associated prokaryotes.</title>
        <authorList>
            <person name="Whitman W."/>
        </authorList>
    </citation>
    <scope>NUCLEOTIDE SEQUENCE [LARGE SCALE GENOMIC DNA]</scope>
    <source>
        <strain evidence="9 10">X5P3</strain>
    </source>
</reference>
<name>A0A7W7ZNJ4_9BACT</name>
<evidence type="ECO:0000256" key="2">
    <source>
        <dbReference type="ARBA" id="ARBA00022448"/>
    </source>
</evidence>
<evidence type="ECO:0000256" key="6">
    <source>
        <dbReference type="ARBA" id="ARBA00023237"/>
    </source>
</evidence>
<dbReference type="SUPFAM" id="SSF56935">
    <property type="entry name" value="Porins"/>
    <property type="match status" value="1"/>
</dbReference>
<comment type="subcellular location">
    <subcellularLocation>
        <location evidence="1">Cell outer membrane</location>
        <topology evidence="1">Multi-pass membrane protein</topology>
    </subcellularLocation>
</comment>
<keyword evidence="5" id="KW-0472">Membrane</keyword>
<dbReference type="PANTHER" id="PTHR30069">
    <property type="entry name" value="TONB-DEPENDENT OUTER MEMBRANE RECEPTOR"/>
    <property type="match status" value="1"/>
</dbReference>
<dbReference type="Proteomes" id="UP000584867">
    <property type="component" value="Unassembled WGS sequence"/>
</dbReference>
<dbReference type="GO" id="GO:0044718">
    <property type="term" value="P:siderophore transmembrane transport"/>
    <property type="evidence" value="ECO:0007669"/>
    <property type="project" value="TreeGrafter"/>
</dbReference>
<dbReference type="RefSeq" id="WP_184253610.1">
    <property type="nucleotide sequence ID" value="NZ_JACHIO010000004.1"/>
</dbReference>
<evidence type="ECO:0000313" key="10">
    <source>
        <dbReference type="Proteomes" id="UP000584867"/>
    </source>
</evidence>
<dbReference type="Pfam" id="PF13620">
    <property type="entry name" value="CarboxypepD_reg"/>
    <property type="match status" value="1"/>
</dbReference>
<evidence type="ECO:0000259" key="8">
    <source>
        <dbReference type="Pfam" id="PF25183"/>
    </source>
</evidence>
<dbReference type="InterPro" id="IPR039426">
    <property type="entry name" value="TonB-dep_rcpt-like"/>
</dbReference>
<evidence type="ECO:0000256" key="1">
    <source>
        <dbReference type="ARBA" id="ARBA00004571"/>
    </source>
</evidence>
<keyword evidence="7" id="KW-0732">Signal</keyword>
<dbReference type="GO" id="GO:0015344">
    <property type="term" value="F:siderophore uptake transmembrane transporter activity"/>
    <property type="evidence" value="ECO:0007669"/>
    <property type="project" value="TreeGrafter"/>
</dbReference>
<dbReference type="EMBL" id="JACHIO010000004">
    <property type="protein sequence ID" value="MBB5062862.1"/>
    <property type="molecule type" value="Genomic_DNA"/>
</dbReference>
<dbReference type="InterPro" id="IPR057601">
    <property type="entry name" value="Oar-like_b-barrel"/>
</dbReference>
<dbReference type="InterPro" id="IPR008969">
    <property type="entry name" value="CarboxyPept-like_regulatory"/>
</dbReference>
<protein>
    <recommendedName>
        <fullName evidence="8">TonB-dependent transporter Oar-like beta-barrel domain-containing protein</fullName>
    </recommendedName>
</protein>
<keyword evidence="2" id="KW-0813">Transport</keyword>
<accession>A0A7W7ZNJ4</accession>
<dbReference type="InterPro" id="IPR036942">
    <property type="entry name" value="Beta-barrel_TonB_sf"/>
</dbReference>
<evidence type="ECO:0000256" key="3">
    <source>
        <dbReference type="ARBA" id="ARBA00022452"/>
    </source>
</evidence>
<comment type="caution">
    <text evidence="9">The sequence shown here is derived from an EMBL/GenBank/DDBJ whole genome shotgun (WGS) entry which is preliminary data.</text>
</comment>
<evidence type="ECO:0000256" key="7">
    <source>
        <dbReference type="SAM" id="SignalP"/>
    </source>
</evidence>
<dbReference type="Gene3D" id="2.40.170.20">
    <property type="entry name" value="TonB-dependent receptor, beta-barrel domain"/>
    <property type="match status" value="1"/>
</dbReference>
<evidence type="ECO:0000256" key="4">
    <source>
        <dbReference type="ARBA" id="ARBA00022692"/>
    </source>
</evidence>
<evidence type="ECO:0000313" key="9">
    <source>
        <dbReference type="EMBL" id="MBB5062862.1"/>
    </source>
</evidence>
<keyword evidence="3" id="KW-1134">Transmembrane beta strand</keyword>
<dbReference type="Gene3D" id="2.60.40.1120">
    <property type="entry name" value="Carboxypeptidase-like, regulatory domain"/>
    <property type="match status" value="1"/>
</dbReference>
<dbReference type="Pfam" id="PF25183">
    <property type="entry name" value="OMP_b-brl_4"/>
    <property type="match status" value="1"/>
</dbReference>
<sequence length="1133" mass="120950">MKKKLFQYLAGCVLALLVGLPAAFAQTVTGSISGTVFDPSGAAVPGASVTAINVGTGVHTPTTSNADGVYAIRFLPIGPYTLEVQAKGFAKFSIPQFTLEINQNAKLDAHVNLGTSTSVEVQEDVAPILDTTDATLGLSLDATAINTIPLNGRNFSSLTLFQPGAVSTAPTGLTGNNAIQRNAFNSGVVTINGNRAQDNTYTLDGISIDETQNNLIGYNPSPDALQEVRVISANAPAQYGNVNGGDIVSVLKSGTNQFHGSLYDYVEDQNFTANTWSNNFQGVAKTPYTQNTFGGTLGGPILKDKLFFFIDYTGTRNHSGGFGAASVLSAAERQGNFSAAAGLGYQIVDPQNGYKPFPGGIIPVTNPVVQYLINNPQFYPLPNHTSTDGLDQNNFIGPTNNFVTNDQGDVKIQYNLRATDQITAFYSQGIATGGSVAVLPITFPIANSYPDKIGGVTWTHTFSPNIVNEARFGFTRIRWDSNIPTDSTGAFGLQGDHVVGIPTPAPQQFVGFTFQGTSEVTGVGDPAAPQQLRDNTFSLHDDLTIQRGRHLFTVGAQLLRYQQNFTQFGGGGQLGTYNFSGQNTSLPSASLQYGPADWLVDRANSQAISLSNGFFGERQVRLAGYVQDDWKVTDKLTLNLGIRYEYDSPFTEVHDRIANVILGGPQQGLVEYAGSVPAGAPAGSFTCSNAACYQPTYTEFQPRIGFAYQVNPRIVFRGGYGTTSFLEGSSSLAANAPFTTAFSINSTAPVSQTNPGNFFAETNGFQVGAPGQSNNASYTAYNQNYRQAYVQEFNFNNEIQLNNSTSIQFGYVGELSQRLIDYRNGNQLTPAQAASLTAQGLNSGSPAASIPVADRAPLFNLVGENGTVETFDTEGVATYNALQITMRHRVSKGFQATINYTWAKSLTDTNGNFGAADSSGPNGIQDGYNIHGDYGPSELDVRHNLAANGSYKIPFGRGEIFGSHTNRALDLIAGGWTLSSTAIAFSGLPVTITANDNSNTGNYGTGARANQYRPLKIVNRSVAHWFGTDPSATPCQTTDNGVCAYGVALPNTFGTAHVGTERAPGFEQIDSSLFKDFHITNAQSIGFRVDAFNIFNFVSYDNPSSSVNNTNFGQITSSKNGPRTLQFALHYAF</sequence>
<dbReference type="GO" id="GO:0009279">
    <property type="term" value="C:cell outer membrane"/>
    <property type="evidence" value="ECO:0007669"/>
    <property type="project" value="UniProtKB-SubCell"/>
</dbReference>
<gene>
    <name evidence="9" type="ORF">HDF15_001199</name>
</gene>
<dbReference type="PANTHER" id="PTHR30069:SF46">
    <property type="entry name" value="OAR PROTEIN"/>
    <property type="match status" value="1"/>
</dbReference>
<keyword evidence="4" id="KW-0812">Transmembrane</keyword>
<dbReference type="SUPFAM" id="SSF49464">
    <property type="entry name" value="Carboxypeptidase regulatory domain-like"/>
    <property type="match status" value="1"/>
</dbReference>
<feature type="signal peptide" evidence="7">
    <location>
        <begin position="1"/>
        <end position="25"/>
    </location>
</feature>
<organism evidence="9 10">
    <name type="scientific">Granulicella mallensis</name>
    <dbReference type="NCBI Taxonomy" id="940614"/>
    <lineage>
        <taxon>Bacteria</taxon>
        <taxon>Pseudomonadati</taxon>
        <taxon>Acidobacteriota</taxon>
        <taxon>Terriglobia</taxon>
        <taxon>Terriglobales</taxon>
        <taxon>Acidobacteriaceae</taxon>
        <taxon>Granulicella</taxon>
    </lineage>
</organism>